<accession>R4Z6W4</accession>
<feature type="compositionally biased region" description="Low complexity" evidence="1">
    <location>
        <begin position="155"/>
        <end position="167"/>
    </location>
</feature>
<evidence type="ECO:0000313" key="2">
    <source>
        <dbReference type="EMBL" id="CCM64867.1"/>
    </source>
</evidence>
<organism evidence="2 3">
    <name type="scientific">Candidatus Neomicrothrix parvicella RN1</name>
    <dbReference type="NCBI Taxonomy" id="1229780"/>
    <lineage>
        <taxon>Bacteria</taxon>
        <taxon>Bacillati</taxon>
        <taxon>Actinomycetota</taxon>
        <taxon>Acidimicrobiia</taxon>
        <taxon>Acidimicrobiales</taxon>
        <taxon>Microthrixaceae</taxon>
        <taxon>Candidatus Neomicrothrix</taxon>
    </lineage>
</organism>
<gene>
    <name evidence="2" type="ORF">BN381_50009</name>
</gene>
<name>R4Z6W4_9ACTN</name>
<sequence length="175" mass="19869">MSIPINIETERLILRSVTADDVGEQDLGWLNDTIATGFLAEPRRSKQDTLGEDEFLADDSVLFHAPINKPGSRREHRRRPNRPLMQPERRGGHDQRPKHRASDVREEMIPEPPMFTFQSRHATRPHPCAPSIEQAPTHWFEGATLSTLCSGLGNRTPRQQRPVTTRPIGFRSPSP</sequence>
<dbReference type="HOGENOM" id="CLU_1529867_0_0_11"/>
<feature type="region of interest" description="Disordered" evidence="1">
    <location>
        <begin position="152"/>
        <end position="175"/>
    </location>
</feature>
<feature type="compositionally biased region" description="Basic and acidic residues" evidence="1">
    <location>
        <begin position="87"/>
        <end position="105"/>
    </location>
</feature>
<dbReference type="STRING" id="1229780.BN381_50009"/>
<dbReference type="AlphaFoldDB" id="R4Z6W4"/>
<comment type="caution">
    <text evidence="2">The sequence shown here is derived from an EMBL/GenBank/DDBJ whole genome shotgun (WGS) entry which is preliminary data.</text>
</comment>
<reference evidence="2 3" key="1">
    <citation type="journal article" date="2013" name="ISME J.">
        <title>Metabolic model for the filamentous 'Candidatus Microthrix parvicella' based on genomic and metagenomic analyses.</title>
        <authorList>
            <person name="Jon McIlroy S."/>
            <person name="Kristiansen R."/>
            <person name="Albertsen M."/>
            <person name="Michael Karst S."/>
            <person name="Rossetti S."/>
            <person name="Lund Nielsen J."/>
            <person name="Tandoi V."/>
            <person name="James Seviour R."/>
            <person name="Nielsen P.H."/>
        </authorList>
    </citation>
    <scope>NUCLEOTIDE SEQUENCE [LARGE SCALE GENOMIC DNA]</scope>
    <source>
        <strain evidence="2 3">RN1</strain>
    </source>
</reference>
<proteinExistence type="predicted"/>
<evidence type="ECO:0000313" key="3">
    <source>
        <dbReference type="Proteomes" id="UP000018291"/>
    </source>
</evidence>
<dbReference type="EMBL" id="CANL01000045">
    <property type="protein sequence ID" value="CCM64867.1"/>
    <property type="molecule type" value="Genomic_DNA"/>
</dbReference>
<dbReference type="Proteomes" id="UP000018291">
    <property type="component" value="Unassembled WGS sequence"/>
</dbReference>
<feature type="region of interest" description="Disordered" evidence="1">
    <location>
        <begin position="64"/>
        <end position="105"/>
    </location>
</feature>
<protein>
    <submittedName>
        <fullName evidence="2">Uncharacterized protein</fullName>
    </submittedName>
</protein>
<evidence type="ECO:0000256" key="1">
    <source>
        <dbReference type="SAM" id="MobiDB-lite"/>
    </source>
</evidence>
<keyword evidence="3" id="KW-1185">Reference proteome</keyword>